<name>I7MM87_TETTS</name>
<dbReference type="OrthoDB" id="120976at2759"/>
<dbReference type="InterPro" id="IPR045203">
    <property type="entry name" value="RanGAP1/2"/>
</dbReference>
<dbReference type="PANTHER" id="PTHR46761:SF2">
    <property type="entry name" value="RAN GTPASE-ACTIVATING PROTEIN 1"/>
    <property type="match status" value="1"/>
</dbReference>
<dbReference type="RefSeq" id="XP_001024613.2">
    <property type="nucleotide sequence ID" value="XM_001024613.2"/>
</dbReference>
<dbReference type="PANTHER" id="PTHR46761">
    <property type="entry name" value="RAN GTPASE-ACTIVATING PROTEIN 1"/>
    <property type="match status" value="1"/>
</dbReference>
<sequence length="494" mass="57227">MELEQIKKQIKGLQPQVYQGLDQVFYQLNLDSRYEQLTYFLNNKDKVILLGSNKIQSIKVALEFSKLNTQTEMCNKFKKQDKTIQKFQNLPINESFFVKDFKLVEYQLGEYEFSQSEVKSEFINLVNRLKIECCDNKDRQSILQITPILKTTNLKKLTTVFQTVKNFEFIDKIYAEISKVLSLTHLDFILYQSEVNLQIILERIASLLLLEDLGINLSSVNVSSKSLYDFIQGLQGLERLKSFKIYLDDIDLNQNENGDDRLYFLNSLSKLKHLENLEIKLFSFKLIPENYESFSNLILDHSKLQSLKLNLYGNQIGCSGIKNISQGISKLQNLKRLDLTFCYGEINDEGIIILGNSVSQCLQIQYIYLQLSQNQIGNDGFIQFGEKISNLKNLTEFEIFSSVNQISSQGLTLFTQSIMKCPNLINFVFCSTFNNFRVQAIQQSLETILKNKKLIKVYLDFSNVTEEQYDSAPLKGALKKMFLNKYCIEAEIYL</sequence>
<protein>
    <recommendedName>
        <fullName evidence="3">Kinase domain protein</fullName>
    </recommendedName>
</protein>
<proteinExistence type="predicted"/>
<dbReference type="KEGG" id="tet:TTHERM_00301850"/>
<dbReference type="Proteomes" id="UP000009168">
    <property type="component" value="Unassembled WGS sequence"/>
</dbReference>
<dbReference type="SUPFAM" id="SSF52047">
    <property type="entry name" value="RNI-like"/>
    <property type="match status" value="1"/>
</dbReference>
<dbReference type="GeneID" id="7832439"/>
<dbReference type="InParanoid" id="I7MM87"/>
<dbReference type="EMBL" id="GG662449">
    <property type="protein sequence ID" value="EAS04368.2"/>
    <property type="molecule type" value="Genomic_DNA"/>
</dbReference>
<evidence type="ECO:0000313" key="2">
    <source>
        <dbReference type="Proteomes" id="UP000009168"/>
    </source>
</evidence>
<organism evidence="1 2">
    <name type="scientific">Tetrahymena thermophila (strain SB210)</name>
    <dbReference type="NCBI Taxonomy" id="312017"/>
    <lineage>
        <taxon>Eukaryota</taxon>
        <taxon>Sar</taxon>
        <taxon>Alveolata</taxon>
        <taxon>Ciliophora</taxon>
        <taxon>Intramacronucleata</taxon>
        <taxon>Oligohymenophorea</taxon>
        <taxon>Hymenostomatida</taxon>
        <taxon>Tetrahymenina</taxon>
        <taxon>Tetrahymenidae</taxon>
        <taxon>Tetrahymena</taxon>
    </lineage>
</organism>
<keyword evidence="2" id="KW-1185">Reference proteome</keyword>
<reference evidence="2" key="1">
    <citation type="journal article" date="2006" name="PLoS Biol.">
        <title>Macronuclear genome sequence of the ciliate Tetrahymena thermophila, a model eukaryote.</title>
        <authorList>
            <person name="Eisen J.A."/>
            <person name="Coyne R.S."/>
            <person name="Wu M."/>
            <person name="Wu D."/>
            <person name="Thiagarajan M."/>
            <person name="Wortman J.R."/>
            <person name="Badger J.H."/>
            <person name="Ren Q."/>
            <person name="Amedeo P."/>
            <person name="Jones K.M."/>
            <person name="Tallon L.J."/>
            <person name="Delcher A.L."/>
            <person name="Salzberg S.L."/>
            <person name="Silva J.C."/>
            <person name="Haas B.J."/>
            <person name="Majoros W.H."/>
            <person name="Farzad M."/>
            <person name="Carlton J.M."/>
            <person name="Smith R.K. Jr."/>
            <person name="Garg J."/>
            <person name="Pearlman R.E."/>
            <person name="Karrer K.M."/>
            <person name="Sun L."/>
            <person name="Manning G."/>
            <person name="Elde N.C."/>
            <person name="Turkewitz A.P."/>
            <person name="Asai D.J."/>
            <person name="Wilkes D.E."/>
            <person name="Wang Y."/>
            <person name="Cai H."/>
            <person name="Collins K."/>
            <person name="Stewart B.A."/>
            <person name="Lee S.R."/>
            <person name="Wilamowska K."/>
            <person name="Weinberg Z."/>
            <person name="Ruzzo W.L."/>
            <person name="Wloga D."/>
            <person name="Gaertig J."/>
            <person name="Frankel J."/>
            <person name="Tsao C.-C."/>
            <person name="Gorovsky M.A."/>
            <person name="Keeling P.J."/>
            <person name="Waller R.F."/>
            <person name="Patron N.J."/>
            <person name="Cherry J.M."/>
            <person name="Stover N.A."/>
            <person name="Krieger C.J."/>
            <person name="del Toro C."/>
            <person name="Ryder H.F."/>
            <person name="Williamson S.C."/>
            <person name="Barbeau R.A."/>
            <person name="Hamilton E.P."/>
            <person name="Orias E."/>
        </authorList>
    </citation>
    <scope>NUCLEOTIDE SEQUENCE [LARGE SCALE GENOMIC DNA]</scope>
    <source>
        <strain evidence="2">SB210</strain>
    </source>
</reference>
<evidence type="ECO:0008006" key="3">
    <source>
        <dbReference type="Google" id="ProtNLM"/>
    </source>
</evidence>
<dbReference type="Gene3D" id="3.80.10.10">
    <property type="entry name" value="Ribonuclease Inhibitor"/>
    <property type="match status" value="2"/>
</dbReference>
<dbReference type="GO" id="GO:0005096">
    <property type="term" value="F:GTPase activator activity"/>
    <property type="evidence" value="ECO:0007669"/>
    <property type="project" value="InterPro"/>
</dbReference>
<dbReference type="AlphaFoldDB" id="I7MM87"/>
<gene>
    <name evidence="1" type="ORF">TTHERM_00301850</name>
</gene>
<accession>I7MM87</accession>
<evidence type="ECO:0000313" key="1">
    <source>
        <dbReference type="EMBL" id="EAS04368.2"/>
    </source>
</evidence>
<dbReference type="InterPro" id="IPR032675">
    <property type="entry name" value="LRR_dom_sf"/>
</dbReference>